<dbReference type="Proteomes" id="UP001595993">
    <property type="component" value="Unassembled WGS sequence"/>
</dbReference>
<evidence type="ECO:0000313" key="2">
    <source>
        <dbReference type="EMBL" id="MFC4611893.1"/>
    </source>
</evidence>
<reference evidence="3" key="1">
    <citation type="journal article" date="2019" name="Int. J. Syst. Evol. Microbiol.">
        <title>The Global Catalogue of Microorganisms (GCM) 10K type strain sequencing project: providing services to taxonomists for standard genome sequencing and annotation.</title>
        <authorList>
            <consortium name="The Broad Institute Genomics Platform"/>
            <consortium name="The Broad Institute Genome Sequencing Center for Infectious Disease"/>
            <person name="Wu L."/>
            <person name="Ma J."/>
        </authorList>
    </citation>
    <scope>NUCLEOTIDE SEQUENCE [LARGE SCALE GENOMIC DNA]</scope>
    <source>
        <strain evidence="3">CGMCC 4.7139</strain>
    </source>
</reference>
<accession>A0ABV9GEH3</accession>
<evidence type="ECO:0000313" key="3">
    <source>
        <dbReference type="Proteomes" id="UP001595993"/>
    </source>
</evidence>
<comment type="caution">
    <text evidence="2">The sequence shown here is derived from an EMBL/GenBank/DDBJ whole genome shotgun (WGS) entry which is preliminary data.</text>
</comment>
<keyword evidence="1" id="KW-0812">Transmembrane</keyword>
<name>A0ABV9GEH3_9ACTN</name>
<organism evidence="2 3">
    <name type="scientific">Streptomyces maoxianensis</name>
    <dbReference type="NCBI Taxonomy" id="1459942"/>
    <lineage>
        <taxon>Bacteria</taxon>
        <taxon>Bacillati</taxon>
        <taxon>Actinomycetota</taxon>
        <taxon>Actinomycetes</taxon>
        <taxon>Kitasatosporales</taxon>
        <taxon>Streptomycetaceae</taxon>
        <taxon>Streptomyces</taxon>
    </lineage>
</organism>
<evidence type="ECO:0000256" key="1">
    <source>
        <dbReference type="SAM" id="Phobius"/>
    </source>
</evidence>
<sequence>MSFEDELGEALRRIGNTFDSDQQTLLTTGLERGRRTVRRRRVLAVTASVVALGLMGSGAYAGGLLGDGSRETNVAREAPSVDSGRVFEIWKKLAPAGTFSQEKVLPRKPGEYAHVSFVYDDGNGAGLVEFRMGKADLRAGAEGCEPADRKCRAGSEADGARSLYVESHEAPYTTLDTKSVRRQIITPEGFFVEATVWNTPDPRQATGTRKVPVLMYDLHRLNANEWRNELKKFPVPDPLGGEPPLDPAFVTPLGKISGTELTGTFKGLLPAGSFSDEKGRGTGDQLGPAASFVYDDGKGKAGVTAELYRVDPHGYSTRQYTSCRRVPHCTVTTSADGSKVRVYREEYGKSGGFRKFWTATYLSPQGHMVEISEWNTPERDGGRATRDTPPLTVEQLRVLVSSKKWQPALDELPAAPEESVGGATRPTWHEADEYVRQLMHLRQAAKSGNPHVKGCDSTCWSRLTLNKDGLGAGSVEVSLDESRTNKTGDTLLDVRQERVEAGGKGAVRWIVTASLPGGRQVTLTAYNAPTPDADATRNSPPLNVPLLKKIALAPQWNDEAYLKAMERPFPSR</sequence>
<protein>
    <submittedName>
        <fullName evidence="2">Uncharacterized protein</fullName>
    </submittedName>
</protein>
<keyword evidence="1" id="KW-0472">Membrane</keyword>
<keyword evidence="1" id="KW-1133">Transmembrane helix</keyword>
<feature type="transmembrane region" description="Helical" evidence="1">
    <location>
        <begin position="42"/>
        <end position="65"/>
    </location>
</feature>
<gene>
    <name evidence="2" type="ORF">ACFO9E_29545</name>
</gene>
<keyword evidence="3" id="KW-1185">Reference proteome</keyword>
<dbReference type="EMBL" id="JBHSFE010000028">
    <property type="protein sequence ID" value="MFC4611893.1"/>
    <property type="molecule type" value="Genomic_DNA"/>
</dbReference>
<dbReference type="RefSeq" id="WP_381201491.1">
    <property type="nucleotide sequence ID" value="NZ_JBHSFE010000028.1"/>
</dbReference>
<proteinExistence type="predicted"/>